<dbReference type="EMBL" id="JAOQJZ010000001">
    <property type="protein sequence ID" value="MCU6704553.1"/>
    <property type="molecule type" value="Genomic_DNA"/>
</dbReference>
<dbReference type="AlphaFoldDB" id="A0AAE3II59"/>
<dbReference type="Pfam" id="PF26018">
    <property type="entry name" value="BSH_RND_rel"/>
    <property type="match status" value="1"/>
</dbReference>
<protein>
    <recommendedName>
        <fullName evidence="5">Membrane fusion protein</fullName>
    </recommendedName>
</protein>
<dbReference type="Pfam" id="PF26012">
    <property type="entry name" value="HH_RND_rel"/>
    <property type="match status" value="1"/>
</dbReference>
<organism evidence="3 4">
    <name type="scientific">Hominimerdicola aceti</name>
    <dbReference type="NCBI Taxonomy" id="2981726"/>
    <lineage>
        <taxon>Bacteria</taxon>
        <taxon>Bacillati</taxon>
        <taxon>Bacillota</taxon>
        <taxon>Clostridia</taxon>
        <taxon>Eubacteriales</taxon>
        <taxon>Oscillospiraceae</taxon>
        <taxon>Hominimerdicola</taxon>
    </lineage>
</organism>
<gene>
    <name evidence="3" type="ORF">OCV57_01265</name>
</gene>
<evidence type="ECO:0000313" key="3">
    <source>
        <dbReference type="EMBL" id="MCU6704553.1"/>
    </source>
</evidence>
<dbReference type="InterPro" id="IPR058709">
    <property type="entry name" value="BSH_RND-rel"/>
</dbReference>
<sequence length="411" mass="45828">MNSLTVKILTGLLSVLIITTIGSQIYSALTERHDTEEAVLVTINEDIAFKGVIIRDEKVVTYDGGGVLDYTYSDGSKISVGNTIASVYSSEDAVTAKNKIKILESEIAALERAQNPGTTNYVQPETLKSKIDKEYKELLSYSSQDNFSEFAKTREDMSLVMNIYNIVTKTEQSYDERISQLQAKVKELEEQTSGSGKTITADETGYFVSYADGYESELTMENASQLTDKDIQKVIDQPSKDAPNAIGKMFSDYSCRIAGIMENDKRITEGAWLRMTLSTTKNIYDVKVESVKPCEDDENKVVVVLSCDRLDEALVESRVQSAELIFDEYQGLKVPRSAIRFQGDQKGVYVILGKDVTFKKINVIYEGDDYVLSENTSNEDYLLLYDQILLEVVSDEDVQQSRSDSNAVTSG</sequence>
<comment type="caution">
    <text evidence="3">The sequence shown here is derived from an EMBL/GenBank/DDBJ whole genome shotgun (WGS) entry which is preliminary data.</text>
</comment>
<name>A0AAE3II59_9FIRM</name>
<reference evidence="3 4" key="1">
    <citation type="journal article" date="2021" name="ISME Commun">
        <title>Automated analysis of genomic sequences facilitates high-throughput and comprehensive description of bacteria.</title>
        <authorList>
            <person name="Hitch T.C.A."/>
        </authorList>
    </citation>
    <scope>NUCLEOTIDE SEQUENCE [LARGE SCALE GENOMIC DNA]</scope>
    <source>
        <strain evidence="3 4">Sanger_31</strain>
    </source>
</reference>
<keyword evidence="4" id="KW-1185">Reference proteome</keyword>
<evidence type="ECO:0000259" key="2">
    <source>
        <dbReference type="Pfam" id="PF26018"/>
    </source>
</evidence>
<accession>A0AAE3II59</accession>
<evidence type="ECO:0000313" key="4">
    <source>
        <dbReference type="Proteomes" id="UP001208131"/>
    </source>
</evidence>
<evidence type="ECO:0008006" key="5">
    <source>
        <dbReference type="Google" id="ProtNLM"/>
    </source>
</evidence>
<proteinExistence type="predicted"/>
<dbReference type="RefSeq" id="WP_117856579.1">
    <property type="nucleotide sequence ID" value="NZ_JAOQJZ010000001.1"/>
</dbReference>
<dbReference type="InterPro" id="IPR058728">
    <property type="entry name" value="HH_RND-rel"/>
</dbReference>
<feature type="domain" description="RND related alpha-helical hairpin" evidence="1">
    <location>
        <begin position="95"/>
        <end position="191"/>
    </location>
</feature>
<evidence type="ECO:0000259" key="1">
    <source>
        <dbReference type="Pfam" id="PF26012"/>
    </source>
</evidence>
<dbReference type="Proteomes" id="UP001208131">
    <property type="component" value="Unassembled WGS sequence"/>
</dbReference>
<feature type="domain" description="RND related barrel-sandwich hybrid" evidence="2">
    <location>
        <begin position="57"/>
        <end position="237"/>
    </location>
</feature>